<gene>
    <name evidence="3" type="ORF">GCG54_00000426</name>
</gene>
<keyword evidence="1" id="KW-0560">Oxidoreductase</keyword>
<name>A0A8H4FQ46_COLGL</name>
<reference evidence="3" key="2">
    <citation type="submission" date="2020-03" db="EMBL/GenBank/DDBJ databases">
        <authorList>
            <person name="Fu F.-F."/>
            <person name="Chen J."/>
        </authorList>
    </citation>
    <scope>NUCLEOTIDE SEQUENCE</scope>
    <source>
        <strain evidence="3">Lc1</strain>
    </source>
</reference>
<dbReference type="GO" id="GO:0005737">
    <property type="term" value="C:cytoplasm"/>
    <property type="evidence" value="ECO:0007669"/>
    <property type="project" value="TreeGrafter"/>
</dbReference>
<dbReference type="Proteomes" id="UP000613401">
    <property type="component" value="Unassembled WGS sequence"/>
</dbReference>
<dbReference type="AlphaFoldDB" id="A0A8H4FQ46"/>
<dbReference type="InterPro" id="IPR036812">
    <property type="entry name" value="NAD(P)_OxRdtase_dom_sf"/>
</dbReference>
<protein>
    <submittedName>
        <fullName evidence="3">Aldo-keto reductase</fullName>
    </submittedName>
</protein>
<proteinExistence type="predicted"/>
<sequence>MAPPTSLPTKPLGKTGRQIPALGFGMMGLSTAYGPVGTDEERLAILDRAWELGCTNWDTANGYGDSEVLIGKWLKLHPERRADVFIATKFGIKFTVNEKGEWNMSADNSPEFLNECLEGSLQKMGIDSIDLFYVHRLDPKTPVEKTMELLAKAKKDGKIKAIGISECASSSIRRAYTVAPVDAIQVEYNAFQLDIENETGTNLLSTCRELGISVFAYAPLGRGFLTGQIKSTDDFAPDDFRRIVPRFSPENFDKNLVLVDRFKTFADKKGCTPGQLALAWLSAQGDDIIPIPGTKKLKYLEENVGSVKVQLSKEEIKEIRAEVEKAEVLGHRNPPGMFTEYSVTAEL</sequence>
<dbReference type="GeneID" id="69007598"/>
<dbReference type="Pfam" id="PF00248">
    <property type="entry name" value="Aldo_ket_red"/>
    <property type="match status" value="1"/>
</dbReference>
<reference evidence="3" key="1">
    <citation type="journal article" date="2020" name="Phytopathology">
        <title>Genome sequence and comparative analysis of Colletotrichum gloeosporioides isolated from Liriodendron leaves.</title>
        <authorList>
            <person name="Fu F.F."/>
            <person name="Hao Z."/>
            <person name="Wang P."/>
            <person name="Lu Y."/>
            <person name="Xue L.J."/>
            <person name="Wei G."/>
            <person name="Tian Y."/>
            <person name="Baishi H."/>
            <person name="Xu H."/>
            <person name="Shi J."/>
            <person name="Cheng T."/>
            <person name="Wang G."/>
            <person name="Yi Y."/>
            <person name="Chen J."/>
        </authorList>
    </citation>
    <scope>NUCLEOTIDE SEQUENCE</scope>
    <source>
        <strain evidence="3">Lc1</strain>
    </source>
</reference>
<dbReference type="PANTHER" id="PTHR43625:SF40">
    <property type="entry name" value="ALDO-KETO REDUCTASE YAKC [NADP(+)]"/>
    <property type="match status" value="1"/>
</dbReference>
<dbReference type="InterPro" id="IPR023210">
    <property type="entry name" value="NADP_OxRdtase_dom"/>
</dbReference>
<dbReference type="SUPFAM" id="SSF51430">
    <property type="entry name" value="NAD(P)-linked oxidoreductase"/>
    <property type="match status" value="1"/>
</dbReference>
<dbReference type="Gene3D" id="3.20.20.100">
    <property type="entry name" value="NADP-dependent oxidoreductase domain"/>
    <property type="match status" value="1"/>
</dbReference>
<dbReference type="RefSeq" id="XP_045269539.1">
    <property type="nucleotide sequence ID" value="XM_045400564.1"/>
</dbReference>
<dbReference type="PANTHER" id="PTHR43625">
    <property type="entry name" value="AFLATOXIN B1 ALDEHYDE REDUCTASE"/>
    <property type="match status" value="1"/>
</dbReference>
<evidence type="ECO:0000256" key="1">
    <source>
        <dbReference type="ARBA" id="ARBA00023002"/>
    </source>
</evidence>
<feature type="domain" description="NADP-dependent oxidoreductase" evidence="2">
    <location>
        <begin position="22"/>
        <end position="321"/>
    </location>
</feature>
<dbReference type="GO" id="GO:0016491">
    <property type="term" value="F:oxidoreductase activity"/>
    <property type="evidence" value="ECO:0007669"/>
    <property type="project" value="UniProtKB-KW"/>
</dbReference>
<keyword evidence="4" id="KW-1185">Reference proteome</keyword>
<dbReference type="InterPro" id="IPR050791">
    <property type="entry name" value="Aldo-Keto_reductase"/>
</dbReference>
<comment type="caution">
    <text evidence="3">The sequence shown here is derived from an EMBL/GenBank/DDBJ whole genome shotgun (WGS) entry which is preliminary data.</text>
</comment>
<organism evidence="3 4">
    <name type="scientific">Colletotrichum gloeosporioides</name>
    <name type="common">Anthracnose fungus</name>
    <name type="synonym">Glomerella cingulata</name>
    <dbReference type="NCBI Taxonomy" id="474922"/>
    <lineage>
        <taxon>Eukaryota</taxon>
        <taxon>Fungi</taxon>
        <taxon>Dikarya</taxon>
        <taxon>Ascomycota</taxon>
        <taxon>Pezizomycotina</taxon>
        <taxon>Sordariomycetes</taxon>
        <taxon>Hypocreomycetidae</taxon>
        <taxon>Glomerellales</taxon>
        <taxon>Glomerellaceae</taxon>
        <taxon>Colletotrichum</taxon>
        <taxon>Colletotrichum gloeosporioides species complex</taxon>
    </lineage>
</organism>
<evidence type="ECO:0000259" key="2">
    <source>
        <dbReference type="Pfam" id="PF00248"/>
    </source>
</evidence>
<accession>A0A8H4FQ46</accession>
<evidence type="ECO:0000313" key="3">
    <source>
        <dbReference type="EMBL" id="KAF3810380.1"/>
    </source>
</evidence>
<evidence type="ECO:0000313" key="4">
    <source>
        <dbReference type="Proteomes" id="UP000613401"/>
    </source>
</evidence>
<dbReference type="EMBL" id="WVTB01000012">
    <property type="protein sequence ID" value="KAF3810380.1"/>
    <property type="molecule type" value="Genomic_DNA"/>
</dbReference>